<proteinExistence type="inferred from homology"/>
<dbReference type="Proteomes" id="UP001299409">
    <property type="component" value="Unassembled WGS sequence"/>
</dbReference>
<evidence type="ECO:0000313" key="4">
    <source>
        <dbReference type="Proteomes" id="UP001299409"/>
    </source>
</evidence>
<dbReference type="InterPro" id="IPR016772">
    <property type="entry name" value="UCP020408"/>
</dbReference>
<protein>
    <submittedName>
        <fullName evidence="2">DUF2325 domain-containing protein</fullName>
    </submittedName>
</protein>
<dbReference type="Pfam" id="PF10087">
    <property type="entry name" value="DUF2325"/>
    <property type="match status" value="1"/>
</dbReference>
<keyword evidence="4" id="KW-1185">Reference proteome</keyword>
<dbReference type="AlphaFoldDB" id="A0A6N3C0N0"/>
<reference evidence="3" key="1">
    <citation type="submission" date="2019-11" db="EMBL/GenBank/DDBJ databases">
        <authorList>
            <person name="Feng L."/>
        </authorList>
    </citation>
    <scope>NUCLEOTIDE SEQUENCE</scope>
    <source>
        <strain evidence="3">IbartlettiiLFYP30</strain>
    </source>
</reference>
<evidence type="ECO:0000313" key="2">
    <source>
        <dbReference type="EMBL" id="MCB5445431.1"/>
    </source>
</evidence>
<comment type="similarity">
    <text evidence="1">Belongs to the UPF0751 family.</text>
</comment>
<evidence type="ECO:0000256" key="1">
    <source>
        <dbReference type="ARBA" id="ARBA00007189"/>
    </source>
</evidence>
<accession>A0A6N3C0N0</accession>
<name>A0A6N3C0N0_9FIRM</name>
<dbReference type="EMBL" id="JAJBMB010000003">
    <property type="protein sequence ID" value="MCB5445431.1"/>
    <property type="molecule type" value="Genomic_DNA"/>
</dbReference>
<dbReference type="EMBL" id="CACRUE010000026">
    <property type="protein sequence ID" value="VYU09705.1"/>
    <property type="molecule type" value="Genomic_DNA"/>
</dbReference>
<gene>
    <name evidence="3" type="ORF">IBLFYP30_01729</name>
    <name evidence="2" type="ORF">LIP50_04350</name>
</gene>
<organism evidence="3">
    <name type="scientific">Intestinibacter bartlettii</name>
    <dbReference type="NCBI Taxonomy" id="261299"/>
    <lineage>
        <taxon>Bacteria</taxon>
        <taxon>Bacillati</taxon>
        <taxon>Bacillota</taxon>
        <taxon>Clostridia</taxon>
        <taxon>Peptostreptococcales</taxon>
        <taxon>Peptostreptococcaceae</taxon>
        <taxon>Intestinibacter</taxon>
    </lineage>
</organism>
<dbReference type="RefSeq" id="WP_007286252.1">
    <property type="nucleotide sequence ID" value="NZ_BAABXU010000001.1"/>
</dbReference>
<evidence type="ECO:0000313" key="3">
    <source>
        <dbReference type="EMBL" id="VYU09705.1"/>
    </source>
</evidence>
<dbReference type="GeneID" id="89565980"/>
<reference evidence="2 4" key="2">
    <citation type="submission" date="2021-10" db="EMBL/GenBank/DDBJ databases">
        <title>Collection of gut derived symbiotic bacterial strains cultured from healthy donors.</title>
        <authorList>
            <person name="Lin H."/>
            <person name="Littmann E."/>
            <person name="Claire K."/>
            <person name="Pamer E."/>
        </authorList>
    </citation>
    <scope>NUCLEOTIDE SEQUENCE [LARGE SCALE GENOMIC DNA]</scope>
    <source>
        <strain evidence="2 4">MSK.17.68</strain>
    </source>
</reference>
<sequence>MSLVVVGGNERMKRDYIQLAKNRGYKAKVVLNMSSRVKRSIGSPDAIVIFTSTVSHKLMASVETQAKKQDIPIIRNKNNSKFAFEQSLDLVDECTGACRVCKNKECIMKHQ</sequence>